<reference evidence="3" key="1">
    <citation type="submission" date="2017-09" db="EMBL/GenBank/DDBJ databases">
        <title>Depth-based differentiation of microbial function through sediment-hosted aquifers and enrichment of novel symbionts in the deep terrestrial subsurface.</title>
        <authorList>
            <person name="Probst A.J."/>
            <person name="Ladd B."/>
            <person name="Jarett J.K."/>
            <person name="Geller-Mcgrath D.E."/>
            <person name="Sieber C.M.K."/>
            <person name="Emerson J.B."/>
            <person name="Anantharaman K."/>
            <person name="Thomas B.C."/>
            <person name="Malmstrom R."/>
            <person name="Stieglmeier M."/>
            <person name="Klingl A."/>
            <person name="Woyke T."/>
            <person name="Ryan C.M."/>
            <person name="Banfield J.F."/>
        </authorList>
    </citation>
    <scope>NUCLEOTIDE SEQUENCE [LARGE SCALE GENOMIC DNA]</scope>
</reference>
<keyword evidence="1" id="KW-0472">Membrane</keyword>
<keyword evidence="1" id="KW-1133">Transmembrane helix</keyword>
<evidence type="ECO:0000313" key="2">
    <source>
        <dbReference type="EMBL" id="PJA09659.1"/>
    </source>
</evidence>
<accession>A0A2M7VYH8</accession>
<comment type="caution">
    <text evidence="2">The sequence shown here is derived from an EMBL/GenBank/DDBJ whole genome shotgun (WGS) entry which is preliminary data.</text>
</comment>
<proteinExistence type="predicted"/>
<sequence>MGENLKKIKAKKSWQPINIILGLLLIGSIFYFSRLQLSFIAYLRFIPAIVLILTRKNNILAFIVLFIFGLTAAFFPTGDGFLILVLAMYMFFSTILRMCKVKIHAIIGLIISLILGFSFYWDYARAFISENGLVINREMNNEIRIELGTETGKISTIFHTGEGIIPRSQELQRKTNYVYQVRRKSENIVIPLSKWPIFRVKADKDIGRRGIIVQWLDLKDVVLHGEFNNSNRFPLSLGDYTIQLIKIKSAEGTIIAESDFSVVPYDQQTISKLTAYLTVKGDPNKYYDSYIKKGSDSVTAWVQSPPGEVIGGTVKSFMTNLEGDIDETSWMGVIEEAFSTNSNGTPVSLRNLSGNPLPGVYHYQIIIDGNIIFDLKYNCAV</sequence>
<evidence type="ECO:0000256" key="1">
    <source>
        <dbReference type="SAM" id="Phobius"/>
    </source>
</evidence>
<dbReference type="Proteomes" id="UP000228743">
    <property type="component" value="Unassembled WGS sequence"/>
</dbReference>
<organism evidence="2 3">
    <name type="scientific">Candidatus Falkowbacteria bacterium CG_4_10_14_0_2_um_filter_41_15</name>
    <dbReference type="NCBI Taxonomy" id="1974554"/>
    <lineage>
        <taxon>Bacteria</taxon>
        <taxon>Candidatus Falkowiibacteriota</taxon>
    </lineage>
</organism>
<feature type="transmembrane region" description="Helical" evidence="1">
    <location>
        <begin position="103"/>
        <end position="121"/>
    </location>
</feature>
<feature type="transmembrane region" description="Helical" evidence="1">
    <location>
        <begin position="37"/>
        <end position="54"/>
    </location>
</feature>
<gene>
    <name evidence="2" type="ORF">COX68_02265</name>
</gene>
<keyword evidence="1" id="KW-0812">Transmembrane</keyword>
<dbReference type="AlphaFoldDB" id="A0A2M7VYH8"/>
<feature type="transmembrane region" description="Helical" evidence="1">
    <location>
        <begin position="12"/>
        <end position="31"/>
    </location>
</feature>
<dbReference type="EMBL" id="PFPX01000058">
    <property type="protein sequence ID" value="PJA09659.1"/>
    <property type="molecule type" value="Genomic_DNA"/>
</dbReference>
<protein>
    <submittedName>
        <fullName evidence="2">Uncharacterized protein</fullName>
    </submittedName>
</protein>
<name>A0A2M7VYH8_9BACT</name>
<feature type="transmembrane region" description="Helical" evidence="1">
    <location>
        <begin position="59"/>
        <end position="75"/>
    </location>
</feature>
<evidence type="ECO:0000313" key="3">
    <source>
        <dbReference type="Proteomes" id="UP000228743"/>
    </source>
</evidence>
<feature type="transmembrane region" description="Helical" evidence="1">
    <location>
        <begin position="81"/>
        <end position="96"/>
    </location>
</feature>